<comment type="similarity">
    <text evidence="1">Belongs to the IS21/IS1162 putative ATP-binding protein family.</text>
</comment>
<dbReference type="EMBL" id="JPOS01000038">
    <property type="protein sequence ID" value="KGE87141.1"/>
    <property type="molecule type" value="Genomic_DNA"/>
</dbReference>
<evidence type="ECO:0000313" key="5">
    <source>
        <dbReference type="EMBL" id="KGE87141.1"/>
    </source>
</evidence>
<dbReference type="Pfam" id="PF01695">
    <property type="entry name" value="IstB_IS21"/>
    <property type="match status" value="1"/>
</dbReference>
<name>A0A098S502_9BACT</name>
<dbReference type="GO" id="GO:0005524">
    <property type="term" value="F:ATP binding"/>
    <property type="evidence" value="ECO:0007669"/>
    <property type="project" value="UniProtKB-KW"/>
</dbReference>
<sequence>MMTNASLTLMRELKLAGMADAYQAVLQLPINKQLQGDELVARLIDAEQQHRQAKRMKMYTRLSKLRYQANIQDIQCSEHRNLPRAALAKLSERAWIERGENLLITGPTGCGKSFLACALGHHACSLGLRTLYFNMNRLCEEITLAQADGSTIKWLNRLKKARLIILDDFGLQPISHKVKLLLLQILEDRYEHSATLICSQLPVAKWHEYFDEPTIADAILDRLVHRAHRVELRGESLRKSTNNLSS</sequence>
<dbReference type="InterPro" id="IPR002611">
    <property type="entry name" value="IstB_ATP-bd"/>
</dbReference>
<dbReference type="SUPFAM" id="SSF52540">
    <property type="entry name" value="P-loop containing nucleoside triphosphate hydrolases"/>
    <property type="match status" value="1"/>
</dbReference>
<evidence type="ECO:0000313" key="7">
    <source>
        <dbReference type="Proteomes" id="UP000029736"/>
    </source>
</evidence>
<evidence type="ECO:0000313" key="6">
    <source>
        <dbReference type="EMBL" id="KGE88002.1"/>
    </source>
</evidence>
<feature type="domain" description="AAA+ ATPase" evidence="4">
    <location>
        <begin position="98"/>
        <end position="236"/>
    </location>
</feature>
<protein>
    <submittedName>
        <fullName evidence="5">ATP-binding protein</fullName>
    </submittedName>
</protein>
<keyword evidence="3 5" id="KW-0067">ATP-binding</keyword>
<accession>A0A098S502</accession>
<organism evidence="5 7">
    <name type="scientific">Phaeodactylibacter xiamenensis</name>
    <dbReference type="NCBI Taxonomy" id="1524460"/>
    <lineage>
        <taxon>Bacteria</taxon>
        <taxon>Pseudomonadati</taxon>
        <taxon>Bacteroidota</taxon>
        <taxon>Saprospiria</taxon>
        <taxon>Saprospirales</taxon>
        <taxon>Haliscomenobacteraceae</taxon>
        <taxon>Phaeodactylibacter</taxon>
    </lineage>
</organism>
<dbReference type="Proteomes" id="UP000029736">
    <property type="component" value="Unassembled WGS sequence"/>
</dbReference>
<dbReference type="PANTHER" id="PTHR30050">
    <property type="entry name" value="CHROMOSOMAL REPLICATION INITIATOR PROTEIN DNAA"/>
    <property type="match status" value="1"/>
</dbReference>
<keyword evidence="2" id="KW-0547">Nucleotide-binding</keyword>
<dbReference type="NCBIfam" id="NF038214">
    <property type="entry name" value="IS21_help_AAA"/>
    <property type="match status" value="1"/>
</dbReference>
<dbReference type="InterPro" id="IPR028350">
    <property type="entry name" value="DNAC/IstB-like"/>
</dbReference>
<dbReference type="AlphaFoldDB" id="A0A098S502"/>
<evidence type="ECO:0000256" key="1">
    <source>
        <dbReference type="ARBA" id="ARBA00008059"/>
    </source>
</evidence>
<reference evidence="5 7" key="1">
    <citation type="journal article" date="2014" name="Int. J. Syst. Evol. Microbiol.">
        <title>Phaeodactylibacter xiamenensis gen. nov., sp. nov., a member of the family Saprospiraceae isolated from the marine alga Phaeodactylum tricornutum.</title>
        <authorList>
            <person name="Chen Z.Jr."/>
            <person name="Lei X."/>
            <person name="Lai Q."/>
            <person name="Li Y."/>
            <person name="Zhang B."/>
            <person name="Zhang J."/>
            <person name="Zhang H."/>
            <person name="Yang L."/>
            <person name="Zheng W."/>
            <person name="Tian Y."/>
            <person name="Yu Z."/>
            <person name="Xu H.Jr."/>
            <person name="Zheng T."/>
        </authorList>
    </citation>
    <scope>NUCLEOTIDE SEQUENCE [LARGE SCALE GENOMIC DNA]</scope>
    <source>
        <strain evidence="5 7">KD52</strain>
    </source>
</reference>
<dbReference type="PIRSF" id="PIRSF003073">
    <property type="entry name" value="DNAC_TnpB_IstB"/>
    <property type="match status" value="1"/>
</dbReference>
<gene>
    <name evidence="6" type="ORF">IX84_11400</name>
    <name evidence="5" type="ORF">IX84_15900</name>
</gene>
<dbReference type="PANTHER" id="PTHR30050:SF4">
    <property type="entry name" value="ATP-BINDING PROTEIN RV3427C IN INSERTION SEQUENCE-RELATED"/>
    <property type="match status" value="1"/>
</dbReference>
<reference evidence="5" key="2">
    <citation type="submission" date="2014-07" db="EMBL/GenBank/DDBJ databases">
        <authorList>
            <person name="Chen Z."/>
            <person name="Lei X."/>
            <person name="Zhang J."/>
            <person name="Zhang B."/>
            <person name="Li Y."/>
            <person name="Zhang H."/>
            <person name="Zheng T."/>
        </authorList>
    </citation>
    <scope>NUCLEOTIDE SEQUENCE</scope>
    <source>
        <strain evidence="5">KD52</strain>
    </source>
</reference>
<dbReference type="InterPro" id="IPR027417">
    <property type="entry name" value="P-loop_NTPase"/>
</dbReference>
<dbReference type="InterPro" id="IPR003593">
    <property type="entry name" value="AAA+_ATPase"/>
</dbReference>
<evidence type="ECO:0000259" key="4">
    <source>
        <dbReference type="SMART" id="SM00382"/>
    </source>
</evidence>
<dbReference type="SMART" id="SM00382">
    <property type="entry name" value="AAA"/>
    <property type="match status" value="1"/>
</dbReference>
<dbReference type="STRING" id="1524460.IX84_11400"/>
<dbReference type="GO" id="GO:0006260">
    <property type="term" value="P:DNA replication"/>
    <property type="evidence" value="ECO:0007669"/>
    <property type="project" value="TreeGrafter"/>
</dbReference>
<keyword evidence="7" id="KW-1185">Reference proteome</keyword>
<proteinExistence type="inferred from homology"/>
<dbReference type="InterPro" id="IPR047661">
    <property type="entry name" value="IstB"/>
</dbReference>
<dbReference type="CDD" id="cd00009">
    <property type="entry name" value="AAA"/>
    <property type="match status" value="1"/>
</dbReference>
<evidence type="ECO:0000256" key="2">
    <source>
        <dbReference type="ARBA" id="ARBA00022741"/>
    </source>
</evidence>
<dbReference type="Gene3D" id="3.40.50.300">
    <property type="entry name" value="P-loop containing nucleotide triphosphate hydrolases"/>
    <property type="match status" value="1"/>
</dbReference>
<dbReference type="EMBL" id="JPOS01000026">
    <property type="protein sequence ID" value="KGE88002.1"/>
    <property type="molecule type" value="Genomic_DNA"/>
</dbReference>
<comment type="caution">
    <text evidence="5">The sequence shown here is derived from an EMBL/GenBank/DDBJ whole genome shotgun (WGS) entry which is preliminary data.</text>
</comment>
<evidence type="ECO:0000256" key="3">
    <source>
        <dbReference type="ARBA" id="ARBA00022840"/>
    </source>
</evidence>